<name>A0ABW3T860_9CAUL</name>
<keyword evidence="2" id="KW-1185">Reference proteome</keyword>
<dbReference type="Proteomes" id="UP001597216">
    <property type="component" value="Unassembled WGS sequence"/>
</dbReference>
<gene>
    <name evidence="1" type="ORF">ACFQ27_16435</name>
</gene>
<protein>
    <submittedName>
        <fullName evidence="1">Uncharacterized protein</fullName>
    </submittedName>
</protein>
<evidence type="ECO:0000313" key="2">
    <source>
        <dbReference type="Proteomes" id="UP001597216"/>
    </source>
</evidence>
<organism evidence="1 2">
    <name type="scientific">Phenylobacterium conjunctum</name>
    <dbReference type="NCBI Taxonomy" id="1298959"/>
    <lineage>
        <taxon>Bacteria</taxon>
        <taxon>Pseudomonadati</taxon>
        <taxon>Pseudomonadota</taxon>
        <taxon>Alphaproteobacteria</taxon>
        <taxon>Caulobacterales</taxon>
        <taxon>Caulobacteraceae</taxon>
        <taxon>Phenylobacterium</taxon>
    </lineage>
</organism>
<comment type="caution">
    <text evidence="1">The sequence shown here is derived from an EMBL/GenBank/DDBJ whole genome shotgun (WGS) entry which is preliminary data.</text>
</comment>
<dbReference type="EMBL" id="JBHTLQ010000046">
    <property type="protein sequence ID" value="MFD1192177.1"/>
    <property type="molecule type" value="Genomic_DNA"/>
</dbReference>
<dbReference type="RefSeq" id="WP_377354372.1">
    <property type="nucleotide sequence ID" value="NZ_JBHTLQ010000046.1"/>
</dbReference>
<evidence type="ECO:0000313" key="1">
    <source>
        <dbReference type="EMBL" id="MFD1192177.1"/>
    </source>
</evidence>
<proteinExistence type="predicted"/>
<reference evidence="2" key="1">
    <citation type="journal article" date="2019" name="Int. J. Syst. Evol. Microbiol.">
        <title>The Global Catalogue of Microorganisms (GCM) 10K type strain sequencing project: providing services to taxonomists for standard genome sequencing and annotation.</title>
        <authorList>
            <consortium name="The Broad Institute Genomics Platform"/>
            <consortium name="The Broad Institute Genome Sequencing Center for Infectious Disease"/>
            <person name="Wu L."/>
            <person name="Ma J."/>
        </authorList>
    </citation>
    <scope>NUCLEOTIDE SEQUENCE [LARGE SCALE GENOMIC DNA]</scope>
    <source>
        <strain evidence="2">CCUG 55074</strain>
    </source>
</reference>
<sequence>MRSLGSDGAHHILQYAFVDDRGTVVLSACARSTSPVAMLAPPLPEDLAVQPLDPEAFEYLMTRLCGGATLVAYHRVLQGGLLPYEAVASAASVECAWRRFQQVARRRGIRLSRGEPLALNDCLEKAGLPVPDSEDAAMRALSIRALWRWMEG</sequence>
<accession>A0ABW3T860</accession>